<keyword evidence="4" id="KW-0812">Transmembrane</keyword>
<proteinExistence type="inferred from homology"/>
<evidence type="ECO:0000313" key="6">
    <source>
        <dbReference type="EMBL" id="SHE98133.1"/>
    </source>
</evidence>
<dbReference type="STRING" id="1155689.SAMN05444278_11114"/>
<keyword evidence="3 6" id="KW-0808">Transferase</keyword>
<comment type="similarity">
    <text evidence="1">Belongs to the glycosyltransferase 2 family.</text>
</comment>
<feature type="transmembrane region" description="Helical" evidence="4">
    <location>
        <begin position="333"/>
        <end position="352"/>
    </location>
</feature>
<feature type="transmembrane region" description="Helical" evidence="4">
    <location>
        <begin position="301"/>
        <end position="321"/>
    </location>
</feature>
<evidence type="ECO:0000256" key="2">
    <source>
        <dbReference type="ARBA" id="ARBA00022676"/>
    </source>
</evidence>
<name>A0A1M4XXU2_9FLAO</name>
<feature type="domain" description="Glycosyltransferase 2-like" evidence="5">
    <location>
        <begin position="44"/>
        <end position="175"/>
    </location>
</feature>
<evidence type="ECO:0000256" key="1">
    <source>
        <dbReference type="ARBA" id="ARBA00006739"/>
    </source>
</evidence>
<sequence length="362" mass="41755">MFITLLISLLGFSLSLYLLSNISFIYLNKYQKSRCKSSEEKPVSIVICAHNEAKNLYKNLPKILQQELKQFEVIVVNDNSTDETQTILEKFQMKFPRLKPIQLSGQQPRKRQALLAGVEASKYDYLVFTDADCQPSSQDWANLMTQNLSSNIQLILGVSPYKTKASWLNALIQLETTSTVIQYINFARLKNAYMGVGRNLAVVKSAFVKYNRFNSDQHLESGDDDMLVQRFPKENIDVQTDKRAFTESEPKTKLKQWINQKQRHYTTAPNYHLSQKLELGAIGLARISALISIIGLSFTEYWLLAIISLITIWSLQIAVFINHKSFIKSLKILLFWPILELNLVILQLYILILNQFKTPKYW</sequence>
<dbReference type="GO" id="GO:0016757">
    <property type="term" value="F:glycosyltransferase activity"/>
    <property type="evidence" value="ECO:0007669"/>
    <property type="project" value="UniProtKB-KW"/>
</dbReference>
<dbReference type="SUPFAM" id="SSF53448">
    <property type="entry name" value="Nucleotide-diphospho-sugar transferases"/>
    <property type="match status" value="1"/>
</dbReference>
<dbReference type="PANTHER" id="PTHR43630">
    <property type="entry name" value="POLY-BETA-1,6-N-ACETYL-D-GLUCOSAMINE SYNTHASE"/>
    <property type="match status" value="1"/>
</dbReference>
<evidence type="ECO:0000256" key="3">
    <source>
        <dbReference type="ARBA" id="ARBA00022679"/>
    </source>
</evidence>
<keyword evidence="4" id="KW-0472">Membrane</keyword>
<dbReference type="InterPro" id="IPR001173">
    <property type="entry name" value="Glyco_trans_2-like"/>
</dbReference>
<keyword evidence="7" id="KW-1185">Reference proteome</keyword>
<dbReference type="InterPro" id="IPR029044">
    <property type="entry name" value="Nucleotide-diphossugar_trans"/>
</dbReference>
<organism evidence="6 7">
    <name type="scientific">Psychroflexus salarius</name>
    <dbReference type="NCBI Taxonomy" id="1155689"/>
    <lineage>
        <taxon>Bacteria</taxon>
        <taxon>Pseudomonadati</taxon>
        <taxon>Bacteroidota</taxon>
        <taxon>Flavobacteriia</taxon>
        <taxon>Flavobacteriales</taxon>
        <taxon>Flavobacteriaceae</taxon>
        <taxon>Psychroflexus</taxon>
    </lineage>
</organism>
<dbReference type="Gene3D" id="3.90.550.10">
    <property type="entry name" value="Spore Coat Polysaccharide Biosynthesis Protein SpsA, Chain A"/>
    <property type="match status" value="1"/>
</dbReference>
<gene>
    <name evidence="6" type="ORF">SAMN05444278_11114</name>
</gene>
<dbReference type="Proteomes" id="UP000184462">
    <property type="component" value="Unassembled WGS sequence"/>
</dbReference>
<protein>
    <submittedName>
        <fullName evidence="6">Glycosyltransferase, catalytic subunit of cellulose synthase and poly-beta-1,6-N-acetylglucosamine synthase</fullName>
    </submittedName>
</protein>
<dbReference type="EMBL" id="FQTW01000011">
    <property type="protein sequence ID" value="SHE98133.1"/>
    <property type="molecule type" value="Genomic_DNA"/>
</dbReference>
<keyword evidence="4" id="KW-1133">Transmembrane helix</keyword>
<evidence type="ECO:0000259" key="5">
    <source>
        <dbReference type="Pfam" id="PF00535"/>
    </source>
</evidence>
<reference evidence="6 7" key="1">
    <citation type="submission" date="2016-11" db="EMBL/GenBank/DDBJ databases">
        <authorList>
            <person name="Jaros S."/>
            <person name="Januszkiewicz K."/>
            <person name="Wedrychowicz H."/>
        </authorList>
    </citation>
    <scope>NUCLEOTIDE SEQUENCE [LARGE SCALE GENOMIC DNA]</scope>
    <source>
        <strain evidence="6 7">DSM 25661</strain>
    </source>
</reference>
<dbReference type="AlphaFoldDB" id="A0A1M4XXU2"/>
<evidence type="ECO:0000256" key="4">
    <source>
        <dbReference type="SAM" id="Phobius"/>
    </source>
</evidence>
<dbReference type="PANTHER" id="PTHR43630:SF1">
    <property type="entry name" value="POLY-BETA-1,6-N-ACETYL-D-GLUCOSAMINE SYNTHASE"/>
    <property type="match status" value="1"/>
</dbReference>
<keyword evidence="2" id="KW-0328">Glycosyltransferase</keyword>
<accession>A0A1M4XXU2</accession>
<dbReference type="Pfam" id="PF00535">
    <property type="entry name" value="Glycos_transf_2"/>
    <property type="match status" value="1"/>
</dbReference>
<evidence type="ECO:0000313" key="7">
    <source>
        <dbReference type="Proteomes" id="UP000184462"/>
    </source>
</evidence>
<feature type="transmembrane region" description="Helical" evidence="4">
    <location>
        <begin position="6"/>
        <end position="27"/>
    </location>
</feature>